<dbReference type="Proteomes" id="UP000600774">
    <property type="component" value="Unassembled WGS sequence"/>
</dbReference>
<keyword evidence="1" id="KW-1133">Transmembrane helix</keyword>
<comment type="caution">
    <text evidence="2">The sequence shown here is derived from an EMBL/GenBank/DDBJ whole genome shotgun (WGS) entry which is preliminary data.</text>
</comment>
<keyword evidence="1" id="KW-0812">Transmembrane</keyword>
<feature type="transmembrane region" description="Helical" evidence="1">
    <location>
        <begin position="59"/>
        <end position="79"/>
    </location>
</feature>
<dbReference type="AlphaFoldDB" id="A0A832W862"/>
<feature type="transmembrane region" description="Helical" evidence="1">
    <location>
        <begin position="151"/>
        <end position="173"/>
    </location>
</feature>
<feature type="transmembrane region" description="Helical" evidence="1">
    <location>
        <begin position="91"/>
        <end position="109"/>
    </location>
</feature>
<dbReference type="GeneID" id="25392912"/>
<protein>
    <recommendedName>
        <fullName evidence="4">Cytochrome b561 domain-containing protein</fullName>
    </recommendedName>
</protein>
<feature type="transmembrane region" description="Helical" evidence="1">
    <location>
        <begin position="237"/>
        <end position="256"/>
    </location>
</feature>
<dbReference type="RefSeq" id="WP_011021350.1">
    <property type="nucleotide sequence ID" value="NZ_DUJU01000078.1"/>
</dbReference>
<proteinExistence type="predicted"/>
<keyword evidence="1" id="KW-0472">Membrane</keyword>
<evidence type="ECO:0008006" key="4">
    <source>
        <dbReference type="Google" id="ProtNLM"/>
    </source>
</evidence>
<feature type="transmembrane region" description="Helical" evidence="1">
    <location>
        <begin position="185"/>
        <end position="207"/>
    </location>
</feature>
<gene>
    <name evidence="2" type="ORF">HA338_06825</name>
</gene>
<evidence type="ECO:0000256" key="1">
    <source>
        <dbReference type="SAM" id="Phobius"/>
    </source>
</evidence>
<feature type="transmembrane region" description="Helical" evidence="1">
    <location>
        <begin position="15"/>
        <end position="39"/>
    </location>
</feature>
<name>A0A832W862_9EURY</name>
<evidence type="ECO:0000313" key="2">
    <source>
        <dbReference type="EMBL" id="HIH93753.1"/>
    </source>
</evidence>
<dbReference type="EMBL" id="DUJU01000078">
    <property type="protein sequence ID" value="HIH93753.1"/>
    <property type="molecule type" value="Genomic_DNA"/>
</dbReference>
<sequence>MLLVISGIAMMYESWIGHALIALISLLLIIYALATGAMLKGRIKRKPGNIFRFHGRSGIYFGAFILGSFTYGLLMRLQHGEPILASIHGKLGLIIVLIVIPQVIPSLVLKNRASYRGLHKIMGYSLAPILGIDASWGLYNGVAAGTKSSLVLFHSISGGLAALALVRIFLEMLYATDKSLARARIASYFAALLVTAGCWIAGGYNYLTAYGSQVKPVILAGPNSWVHEIVMEAKEHIFVFLPVIVFALSITLHIFDRDAFLGDVKFRRALTMVASLSLFMVLLIFLMGAIISNAEKTGTGV</sequence>
<accession>A0A832W862</accession>
<feature type="transmembrane region" description="Helical" evidence="1">
    <location>
        <begin position="268"/>
        <end position="291"/>
    </location>
</feature>
<organism evidence="2 3">
    <name type="scientific">Methanosarcina acetivorans</name>
    <dbReference type="NCBI Taxonomy" id="2214"/>
    <lineage>
        <taxon>Archaea</taxon>
        <taxon>Methanobacteriati</taxon>
        <taxon>Methanobacteriota</taxon>
        <taxon>Stenosarchaea group</taxon>
        <taxon>Methanomicrobia</taxon>
        <taxon>Methanosarcinales</taxon>
        <taxon>Methanosarcinaceae</taxon>
        <taxon>Methanosarcina</taxon>
    </lineage>
</organism>
<reference evidence="2" key="1">
    <citation type="journal article" date="2020" name="bioRxiv">
        <title>A rank-normalized archaeal taxonomy based on genome phylogeny resolves widespread incomplete and uneven classifications.</title>
        <authorList>
            <person name="Rinke C."/>
            <person name="Chuvochina M."/>
            <person name="Mussig A.J."/>
            <person name="Chaumeil P.-A."/>
            <person name="Waite D.W."/>
            <person name="Whitman W.B."/>
            <person name="Parks D.H."/>
            <person name="Hugenholtz P."/>
        </authorList>
    </citation>
    <scope>NUCLEOTIDE SEQUENCE</scope>
    <source>
        <strain evidence="2">UBA8876</strain>
    </source>
</reference>
<evidence type="ECO:0000313" key="3">
    <source>
        <dbReference type="Proteomes" id="UP000600774"/>
    </source>
</evidence>